<dbReference type="OrthoDB" id="9804804at2"/>
<accession>A0A433SD40</accession>
<reference evidence="3 4" key="1">
    <citation type="submission" date="2018-01" db="EMBL/GenBank/DDBJ databases">
        <title>Saezia sanguinis gen. nov., sp. nov., in the order Burkholderiales isolated from human blood.</title>
        <authorList>
            <person name="Medina-Pascual M.J."/>
            <person name="Valdezate S."/>
            <person name="Monzon S."/>
            <person name="Cuesta I."/>
            <person name="Carrasco G."/>
            <person name="Villalon P."/>
            <person name="Saez-Nieto J.A."/>
        </authorList>
    </citation>
    <scope>NUCLEOTIDE SEQUENCE [LARGE SCALE GENOMIC DNA]</scope>
    <source>
        <strain evidence="3 4">CNM695-12</strain>
    </source>
</reference>
<name>A0A433SD40_9BURK</name>
<keyword evidence="1" id="KW-0472">Membrane</keyword>
<dbReference type="Proteomes" id="UP000286947">
    <property type="component" value="Unassembled WGS sequence"/>
</dbReference>
<evidence type="ECO:0000256" key="1">
    <source>
        <dbReference type="SAM" id="Phobius"/>
    </source>
</evidence>
<sequence>MLFNLGLTDRVVRIAVGLLLIALAVAGQIGWWGWLGLLPLVMGIIGFCPVYLWLGINTCKKQPQDSAPGTDQQQR</sequence>
<comment type="caution">
    <text evidence="3">The sequence shown here is derived from an EMBL/GenBank/DDBJ whole genome shotgun (WGS) entry which is preliminary data.</text>
</comment>
<proteinExistence type="predicted"/>
<feature type="transmembrane region" description="Helical" evidence="1">
    <location>
        <begin position="37"/>
        <end position="56"/>
    </location>
</feature>
<dbReference type="EMBL" id="PQSP01000004">
    <property type="protein sequence ID" value="RUS66662.1"/>
    <property type="molecule type" value="Genomic_DNA"/>
</dbReference>
<evidence type="ECO:0000313" key="4">
    <source>
        <dbReference type="Proteomes" id="UP000286947"/>
    </source>
</evidence>
<dbReference type="AlphaFoldDB" id="A0A433SD40"/>
<evidence type="ECO:0000259" key="2">
    <source>
        <dbReference type="Pfam" id="PF11127"/>
    </source>
</evidence>
<dbReference type="Pfam" id="PF11127">
    <property type="entry name" value="YgaP-like_TM"/>
    <property type="match status" value="1"/>
</dbReference>
<keyword evidence="4" id="KW-1185">Reference proteome</keyword>
<protein>
    <recommendedName>
        <fullName evidence="2">Inner membrane protein YgaP-like transmembrane domain-containing protein</fullName>
    </recommendedName>
</protein>
<keyword evidence="1" id="KW-0812">Transmembrane</keyword>
<keyword evidence="1" id="KW-1133">Transmembrane helix</keyword>
<organism evidence="3 4">
    <name type="scientific">Saezia sanguinis</name>
    <dbReference type="NCBI Taxonomy" id="1965230"/>
    <lineage>
        <taxon>Bacteria</taxon>
        <taxon>Pseudomonadati</taxon>
        <taxon>Pseudomonadota</taxon>
        <taxon>Betaproteobacteria</taxon>
        <taxon>Burkholderiales</taxon>
        <taxon>Saeziaceae</taxon>
        <taxon>Saezia</taxon>
    </lineage>
</organism>
<dbReference type="InterPro" id="IPR021309">
    <property type="entry name" value="YgaP-like_TM"/>
</dbReference>
<evidence type="ECO:0000313" key="3">
    <source>
        <dbReference type="EMBL" id="RUS66662.1"/>
    </source>
</evidence>
<gene>
    <name evidence="3" type="ORF">CUZ56_01942</name>
</gene>
<dbReference type="RefSeq" id="WP_126980139.1">
    <property type="nucleotide sequence ID" value="NZ_PQSP01000004.1"/>
</dbReference>
<feature type="transmembrane region" description="Helical" evidence="1">
    <location>
        <begin position="12"/>
        <end position="31"/>
    </location>
</feature>
<feature type="domain" description="Inner membrane protein YgaP-like transmembrane" evidence="2">
    <location>
        <begin position="1"/>
        <end position="62"/>
    </location>
</feature>